<name>A0A844YV18_9SPHN</name>
<sequence>MLRRDLLPAAFDRYARVGELEFALFEDADGTPEAIVEAVQQALPSGASFDGARLLQLGSRVIDQTTFFGDALSIDGRDLIRRGTWCTADGQELTDPTFRQLAGRLVVSGGSGWPDPGAGGNFAHAFCRPVHGPGGDPLEWQQMFDAIRAVLLPPATPAEIRDWTSPQLDQVSDYFRPGLEWWGVYLFSVYLPQWRQLAIVLGSATD</sequence>
<evidence type="ECO:0000313" key="1">
    <source>
        <dbReference type="EMBL" id="MXO70728.1"/>
    </source>
</evidence>
<evidence type="ECO:0000313" key="2">
    <source>
        <dbReference type="Proteomes" id="UP000466966"/>
    </source>
</evidence>
<accession>A0A844YV18</accession>
<reference evidence="1 2" key="1">
    <citation type="submission" date="2019-12" db="EMBL/GenBank/DDBJ databases">
        <title>Genomic-based taxomic classification of the family Erythrobacteraceae.</title>
        <authorList>
            <person name="Xu L."/>
        </authorList>
    </citation>
    <scope>NUCLEOTIDE SEQUENCE [LARGE SCALE GENOMIC DNA]</scope>
    <source>
        <strain evidence="1 2">M0322</strain>
    </source>
</reference>
<dbReference type="OrthoDB" id="7596169at2"/>
<dbReference type="RefSeq" id="WP_160770606.1">
    <property type="nucleotide sequence ID" value="NZ_WTYV01000001.1"/>
</dbReference>
<comment type="caution">
    <text evidence="1">The sequence shown here is derived from an EMBL/GenBank/DDBJ whole genome shotgun (WGS) entry which is preliminary data.</text>
</comment>
<dbReference type="AlphaFoldDB" id="A0A844YV18"/>
<keyword evidence="2" id="KW-1185">Reference proteome</keyword>
<dbReference type="Proteomes" id="UP000466966">
    <property type="component" value="Unassembled WGS sequence"/>
</dbReference>
<proteinExistence type="predicted"/>
<protein>
    <submittedName>
        <fullName evidence="1">Uncharacterized protein</fullName>
    </submittedName>
</protein>
<gene>
    <name evidence="1" type="ORF">GRI99_03660</name>
</gene>
<organism evidence="1 2">
    <name type="scientific">Alteraurantiacibacter buctensis</name>
    <dbReference type="NCBI Taxonomy" id="1503981"/>
    <lineage>
        <taxon>Bacteria</taxon>
        <taxon>Pseudomonadati</taxon>
        <taxon>Pseudomonadota</taxon>
        <taxon>Alphaproteobacteria</taxon>
        <taxon>Sphingomonadales</taxon>
        <taxon>Erythrobacteraceae</taxon>
        <taxon>Alteraurantiacibacter</taxon>
    </lineage>
</organism>
<dbReference type="EMBL" id="WTYV01000001">
    <property type="protein sequence ID" value="MXO70728.1"/>
    <property type="molecule type" value="Genomic_DNA"/>
</dbReference>